<evidence type="ECO:0000313" key="1">
    <source>
        <dbReference type="EMBL" id="KEH18462.1"/>
    </source>
</evidence>
<name>A0A072TM30_MEDTR</name>
<gene>
    <name evidence="1" type="ordered locus">MTR_8g019720</name>
</gene>
<organism evidence="1 3">
    <name type="scientific">Medicago truncatula</name>
    <name type="common">Barrel medic</name>
    <name type="synonym">Medicago tribuloides</name>
    <dbReference type="NCBI Taxonomy" id="3880"/>
    <lineage>
        <taxon>Eukaryota</taxon>
        <taxon>Viridiplantae</taxon>
        <taxon>Streptophyta</taxon>
        <taxon>Embryophyta</taxon>
        <taxon>Tracheophyta</taxon>
        <taxon>Spermatophyta</taxon>
        <taxon>Magnoliopsida</taxon>
        <taxon>eudicotyledons</taxon>
        <taxon>Gunneridae</taxon>
        <taxon>Pentapetalae</taxon>
        <taxon>rosids</taxon>
        <taxon>fabids</taxon>
        <taxon>Fabales</taxon>
        <taxon>Fabaceae</taxon>
        <taxon>Papilionoideae</taxon>
        <taxon>50 kb inversion clade</taxon>
        <taxon>NPAAA clade</taxon>
        <taxon>Hologalegina</taxon>
        <taxon>IRL clade</taxon>
        <taxon>Trifolieae</taxon>
        <taxon>Medicago</taxon>
    </lineage>
</organism>
<dbReference type="Proteomes" id="UP000002051">
    <property type="component" value="Chromosome 8"/>
</dbReference>
<reference evidence="1 3" key="1">
    <citation type="journal article" date="2011" name="Nature">
        <title>The Medicago genome provides insight into the evolution of rhizobial symbioses.</title>
        <authorList>
            <person name="Young N.D."/>
            <person name="Debelle F."/>
            <person name="Oldroyd G.E."/>
            <person name="Geurts R."/>
            <person name="Cannon S.B."/>
            <person name="Udvardi M.K."/>
            <person name="Benedito V.A."/>
            <person name="Mayer K.F."/>
            <person name="Gouzy J."/>
            <person name="Schoof H."/>
            <person name="Van de Peer Y."/>
            <person name="Proost S."/>
            <person name="Cook D.R."/>
            <person name="Meyers B.C."/>
            <person name="Spannagl M."/>
            <person name="Cheung F."/>
            <person name="De Mita S."/>
            <person name="Krishnakumar V."/>
            <person name="Gundlach H."/>
            <person name="Zhou S."/>
            <person name="Mudge J."/>
            <person name="Bharti A.K."/>
            <person name="Murray J.D."/>
            <person name="Naoumkina M.A."/>
            <person name="Rosen B."/>
            <person name="Silverstein K.A."/>
            <person name="Tang H."/>
            <person name="Rombauts S."/>
            <person name="Zhao P.X."/>
            <person name="Zhou P."/>
            <person name="Barbe V."/>
            <person name="Bardou P."/>
            <person name="Bechner M."/>
            <person name="Bellec A."/>
            <person name="Berger A."/>
            <person name="Berges H."/>
            <person name="Bidwell S."/>
            <person name="Bisseling T."/>
            <person name="Choisne N."/>
            <person name="Couloux A."/>
            <person name="Denny R."/>
            <person name="Deshpande S."/>
            <person name="Dai X."/>
            <person name="Doyle J.J."/>
            <person name="Dudez A.M."/>
            <person name="Farmer A.D."/>
            <person name="Fouteau S."/>
            <person name="Franken C."/>
            <person name="Gibelin C."/>
            <person name="Gish J."/>
            <person name="Goldstein S."/>
            <person name="Gonzalez A.J."/>
            <person name="Green P.J."/>
            <person name="Hallab A."/>
            <person name="Hartog M."/>
            <person name="Hua A."/>
            <person name="Humphray S.J."/>
            <person name="Jeong D.H."/>
            <person name="Jing Y."/>
            <person name="Jocker A."/>
            <person name="Kenton S.M."/>
            <person name="Kim D.J."/>
            <person name="Klee K."/>
            <person name="Lai H."/>
            <person name="Lang C."/>
            <person name="Lin S."/>
            <person name="Macmil S.L."/>
            <person name="Magdelenat G."/>
            <person name="Matthews L."/>
            <person name="McCorrison J."/>
            <person name="Monaghan E.L."/>
            <person name="Mun J.H."/>
            <person name="Najar F.Z."/>
            <person name="Nicholson C."/>
            <person name="Noirot C."/>
            <person name="O'Bleness M."/>
            <person name="Paule C.R."/>
            <person name="Poulain J."/>
            <person name="Prion F."/>
            <person name="Qin B."/>
            <person name="Qu C."/>
            <person name="Retzel E.F."/>
            <person name="Riddle C."/>
            <person name="Sallet E."/>
            <person name="Samain S."/>
            <person name="Samson N."/>
            <person name="Sanders I."/>
            <person name="Saurat O."/>
            <person name="Scarpelli C."/>
            <person name="Schiex T."/>
            <person name="Segurens B."/>
            <person name="Severin A.J."/>
            <person name="Sherrier D.J."/>
            <person name="Shi R."/>
            <person name="Sims S."/>
            <person name="Singer S.R."/>
            <person name="Sinharoy S."/>
            <person name="Sterck L."/>
            <person name="Viollet A."/>
            <person name="Wang B.B."/>
            <person name="Wang K."/>
            <person name="Wang M."/>
            <person name="Wang X."/>
            <person name="Warfsmann J."/>
            <person name="Weissenbach J."/>
            <person name="White D.D."/>
            <person name="White J.D."/>
            <person name="Wiley G.B."/>
            <person name="Wincker P."/>
            <person name="Xing Y."/>
            <person name="Yang L."/>
            <person name="Yao Z."/>
            <person name="Ying F."/>
            <person name="Zhai J."/>
            <person name="Zhou L."/>
            <person name="Zuber A."/>
            <person name="Denarie J."/>
            <person name="Dixon R.A."/>
            <person name="May G.D."/>
            <person name="Schwartz D.C."/>
            <person name="Rogers J."/>
            <person name="Quetier F."/>
            <person name="Town C.D."/>
            <person name="Roe B.A."/>
        </authorList>
    </citation>
    <scope>NUCLEOTIDE SEQUENCE [LARGE SCALE GENOMIC DNA]</scope>
    <source>
        <strain evidence="1">A17</strain>
        <strain evidence="2 3">cv. Jemalong A17</strain>
    </source>
</reference>
<dbReference type="AlphaFoldDB" id="A0A072TM30"/>
<reference evidence="2" key="3">
    <citation type="submission" date="2015-04" db="UniProtKB">
        <authorList>
            <consortium name="EnsemblPlants"/>
        </authorList>
    </citation>
    <scope>IDENTIFICATION</scope>
    <source>
        <strain evidence="2">cv. Jemalong A17</strain>
    </source>
</reference>
<protein>
    <submittedName>
        <fullName evidence="1 2">Uncharacterized protein</fullName>
    </submittedName>
</protein>
<dbReference type="HOGENOM" id="CLU_2907521_0_0_1"/>
<evidence type="ECO:0000313" key="3">
    <source>
        <dbReference type="Proteomes" id="UP000002051"/>
    </source>
</evidence>
<dbReference type="EnsemblPlants" id="KEH18462">
    <property type="protein sequence ID" value="KEH18462"/>
    <property type="gene ID" value="MTR_8g019720"/>
</dbReference>
<dbReference type="EMBL" id="CM001224">
    <property type="protein sequence ID" value="KEH18462.1"/>
    <property type="molecule type" value="Genomic_DNA"/>
</dbReference>
<accession>A0A072TM30</accession>
<proteinExistence type="predicted"/>
<evidence type="ECO:0000313" key="2">
    <source>
        <dbReference type="EnsemblPlants" id="KEH18462"/>
    </source>
</evidence>
<reference evidence="1 3" key="2">
    <citation type="journal article" date="2014" name="BMC Genomics">
        <title>An improved genome release (version Mt4.0) for the model legume Medicago truncatula.</title>
        <authorList>
            <person name="Tang H."/>
            <person name="Krishnakumar V."/>
            <person name="Bidwell S."/>
            <person name="Rosen B."/>
            <person name="Chan A."/>
            <person name="Zhou S."/>
            <person name="Gentzbittel L."/>
            <person name="Childs K.L."/>
            <person name="Yandell M."/>
            <person name="Gundlach H."/>
            <person name="Mayer K.F."/>
            <person name="Schwartz D.C."/>
            <person name="Town C.D."/>
        </authorList>
    </citation>
    <scope>GENOME REANNOTATION</scope>
    <source>
        <strain evidence="1">A17</strain>
        <strain evidence="2 3">cv. Jemalong A17</strain>
    </source>
</reference>
<sequence length="62" mass="7390">MYLKKKALLSTREQYLKTDTPHGLPYFVERRLCRMKVLVVLDDVNDQQQPEILIRTLEISKN</sequence>
<keyword evidence="3" id="KW-1185">Reference proteome</keyword>